<name>A0A316F5Z0_9ACTN</name>
<evidence type="ECO:0000256" key="6">
    <source>
        <dbReference type="SAM" id="Phobius"/>
    </source>
</evidence>
<evidence type="ECO:0000313" key="9">
    <source>
        <dbReference type="Proteomes" id="UP000245697"/>
    </source>
</evidence>
<keyword evidence="5" id="KW-0175">Coiled coil</keyword>
<dbReference type="Pfam" id="PF13515">
    <property type="entry name" value="FUSC_2"/>
    <property type="match status" value="1"/>
</dbReference>
<evidence type="ECO:0000256" key="2">
    <source>
        <dbReference type="ARBA" id="ARBA00022692"/>
    </source>
</evidence>
<feature type="transmembrane region" description="Helical" evidence="6">
    <location>
        <begin position="66"/>
        <end position="96"/>
    </location>
</feature>
<dbReference type="Proteomes" id="UP000245697">
    <property type="component" value="Unassembled WGS sequence"/>
</dbReference>
<comment type="subcellular location">
    <subcellularLocation>
        <location evidence="1">Membrane</location>
        <topology evidence="1">Multi-pass membrane protein</topology>
    </subcellularLocation>
</comment>
<evidence type="ECO:0000256" key="4">
    <source>
        <dbReference type="ARBA" id="ARBA00023136"/>
    </source>
</evidence>
<evidence type="ECO:0000256" key="3">
    <source>
        <dbReference type="ARBA" id="ARBA00022989"/>
    </source>
</evidence>
<gene>
    <name evidence="8" type="ORF">BC793_116155</name>
</gene>
<sequence length="365" mass="38106">MTLRGTVARLQGAAVPTFLAATAATLAWLVAAHLIGHPDPVFAPSAALIVLSESGGRRLRQSAELVLGVAAGVLVAELVVQALGTGVLSLFVVLVLTVGPMLAVGAGSTLVVQAALSALYLVVVAAPEGRLIPFRFADALIGGVIAILASQVAVARKPLAPLVAQARQTYTDLADLLDALREAIARCDEQAADAALDRAHRLHICVERLDAAALAAGETLRLRIRRRRRLQQVRNVQATIHQLDHVVDNVWVLARHAVTLTRLHTNTPDELDPALRALTDAVRCAGACLATDLAGGGDPSRHAGHADANALEAVRVAAKLLDSASPAPVTMIVGQIRTTAVDLLRGVDQESDVLGRVDAAIGWQS</sequence>
<keyword evidence="3 6" id="KW-1133">Transmembrane helix</keyword>
<reference evidence="8 9" key="1">
    <citation type="submission" date="2018-05" db="EMBL/GenBank/DDBJ databases">
        <title>Genomic Encyclopedia of Archaeal and Bacterial Type Strains, Phase II (KMG-II): from individual species to whole genera.</title>
        <authorList>
            <person name="Goeker M."/>
        </authorList>
    </citation>
    <scope>NUCLEOTIDE SEQUENCE [LARGE SCALE GENOMIC DNA]</scope>
    <source>
        <strain evidence="8 9">DSM 45184</strain>
    </source>
</reference>
<evidence type="ECO:0000256" key="5">
    <source>
        <dbReference type="SAM" id="Coils"/>
    </source>
</evidence>
<dbReference type="InterPro" id="IPR049453">
    <property type="entry name" value="Memb_transporter_dom"/>
</dbReference>
<dbReference type="AlphaFoldDB" id="A0A316F5Z0"/>
<keyword evidence="9" id="KW-1185">Reference proteome</keyword>
<protein>
    <submittedName>
        <fullName evidence="8">Uncharacterized membrane protein YgaE (UPF0421/DUF939 family)</fullName>
    </submittedName>
</protein>
<evidence type="ECO:0000256" key="1">
    <source>
        <dbReference type="ARBA" id="ARBA00004141"/>
    </source>
</evidence>
<feature type="coiled-coil region" evidence="5">
    <location>
        <begin position="163"/>
        <end position="197"/>
    </location>
</feature>
<keyword evidence="4 6" id="KW-0472">Membrane</keyword>
<feature type="transmembrane region" description="Helical" evidence="6">
    <location>
        <begin position="102"/>
        <end position="124"/>
    </location>
</feature>
<comment type="caution">
    <text evidence="8">The sequence shown here is derived from an EMBL/GenBank/DDBJ whole genome shotgun (WGS) entry which is preliminary data.</text>
</comment>
<dbReference type="EMBL" id="QGGR01000016">
    <property type="protein sequence ID" value="PWK41681.1"/>
    <property type="molecule type" value="Genomic_DNA"/>
</dbReference>
<keyword evidence="2 6" id="KW-0812">Transmembrane</keyword>
<dbReference type="RefSeq" id="WP_203896404.1">
    <property type="nucleotide sequence ID" value="NZ_BONA01000065.1"/>
</dbReference>
<feature type="transmembrane region" description="Helical" evidence="6">
    <location>
        <begin position="12"/>
        <end position="35"/>
    </location>
</feature>
<evidence type="ECO:0000259" key="7">
    <source>
        <dbReference type="Pfam" id="PF13515"/>
    </source>
</evidence>
<accession>A0A316F5Z0</accession>
<organism evidence="8 9">
    <name type="scientific">Actinoplanes xinjiangensis</name>
    <dbReference type="NCBI Taxonomy" id="512350"/>
    <lineage>
        <taxon>Bacteria</taxon>
        <taxon>Bacillati</taxon>
        <taxon>Actinomycetota</taxon>
        <taxon>Actinomycetes</taxon>
        <taxon>Micromonosporales</taxon>
        <taxon>Micromonosporaceae</taxon>
        <taxon>Actinoplanes</taxon>
    </lineage>
</organism>
<proteinExistence type="predicted"/>
<feature type="domain" description="Integral membrane bound transporter" evidence="7">
    <location>
        <begin position="27"/>
        <end position="149"/>
    </location>
</feature>
<evidence type="ECO:0000313" key="8">
    <source>
        <dbReference type="EMBL" id="PWK41681.1"/>
    </source>
</evidence>
<dbReference type="GO" id="GO:0016020">
    <property type="term" value="C:membrane"/>
    <property type="evidence" value="ECO:0007669"/>
    <property type="project" value="UniProtKB-SubCell"/>
</dbReference>